<reference evidence="1 2" key="1">
    <citation type="submission" date="2015-07" db="EMBL/GenBank/DDBJ databases">
        <authorList>
            <consortium name="Consortium for Microbial Forensics and Genomics (microFORGE)"/>
            <person name="Knight B.M."/>
            <person name="Roberts D.P."/>
            <person name="Lin D."/>
            <person name="Hari K."/>
            <person name="Fletcher J."/>
            <person name="Melcher U."/>
            <person name="Blagden T."/>
            <person name="Winegar R.A."/>
        </authorList>
    </citation>
    <scope>NUCLEOTIDE SEQUENCE [LARGE SCALE GENOMIC DNA]</scope>
    <source>
        <strain evidence="1 2">X11-5A</strain>
    </source>
</reference>
<evidence type="ECO:0000313" key="2">
    <source>
        <dbReference type="Proteomes" id="UP000036790"/>
    </source>
</evidence>
<dbReference type="Proteomes" id="UP000036790">
    <property type="component" value="Unassembled WGS sequence"/>
</dbReference>
<sequence>MRLMMAGIQRFGMHAAEGTVAELQAILGRPLRPHADVVREASAGVIACDAASAQTRAFAVRCALARLTQAPRCCAPVSIAPKIHSVTASTATRAQQRKIAAVQP</sequence>
<protein>
    <submittedName>
        <fullName evidence="1">Uncharacterized protein</fullName>
    </submittedName>
</protein>
<dbReference type="AlphaFoldDB" id="A0AAP1EWI8"/>
<accession>A0AAP1EWI8</accession>
<dbReference type="EMBL" id="LHUJ01000324">
    <property type="protein sequence ID" value="KOR40687.1"/>
    <property type="molecule type" value="Genomic_DNA"/>
</dbReference>
<organism evidence="1 2">
    <name type="scientific">Xanthomonas oryzae</name>
    <dbReference type="NCBI Taxonomy" id="347"/>
    <lineage>
        <taxon>Bacteria</taxon>
        <taxon>Pseudomonadati</taxon>
        <taxon>Pseudomonadota</taxon>
        <taxon>Gammaproteobacteria</taxon>
        <taxon>Lysobacterales</taxon>
        <taxon>Lysobacteraceae</taxon>
        <taxon>Xanthomonas</taxon>
    </lineage>
</organism>
<gene>
    <name evidence="1" type="ORF">ADT25_18745</name>
</gene>
<evidence type="ECO:0000313" key="1">
    <source>
        <dbReference type="EMBL" id="KOR40687.1"/>
    </source>
</evidence>
<comment type="caution">
    <text evidence="1">The sequence shown here is derived from an EMBL/GenBank/DDBJ whole genome shotgun (WGS) entry which is preliminary data.</text>
</comment>
<proteinExistence type="predicted"/>
<name>A0AAP1EWI8_9XANT</name>
<reference evidence="1 2" key="2">
    <citation type="submission" date="2015-09" db="EMBL/GenBank/DDBJ databases">
        <title>Draft genome sequence of Xanthomonas oryzae pv. USA str. X11-5A.</title>
        <authorList>
            <person name="Knight B.M."/>
            <person name="Roberts D.P."/>
            <person name="Lin D."/>
            <person name="Hari K."/>
            <person name="Fletcher J."/>
            <person name="Melcher U."/>
            <person name="Blagden T."/>
            <person name="Winegar R.A."/>
        </authorList>
    </citation>
    <scope>NUCLEOTIDE SEQUENCE [LARGE SCALE GENOMIC DNA]</scope>
    <source>
        <strain evidence="1 2">X11-5A</strain>
    </source>
</reference>